<dbReference type="Proteomes" id="UP000005824">
    <property type="component" value="Unassembled WGS sequence"/>
</dbReference>
<feature type="domain" description="Regulator of ribonuclease activity B" evidence="2">
    <location>
        <begin position="10"/>
        <end position="107"/>
    </location>
</feature>
<dbReference type="InterPro" id="IPR036701">
    <property type="entry name" value="RraB-like_sf"/>
</dbReference>
<feature type="region of interest" description="Disordered" evidence="1">
    <location>
        <begin position="1"/>
        <end position="24"/>
    </location>
</feature>
<dbReference type="InterPro" id="IPR009671">
    <property type="entry name" value="RraB_dom"/>
</dbReference>
<reference evidence="3 4" key="1">
    <citation type="journal article" date="2011" name="J. Bacteriol.">
        <title>Genome sequence of Chthoniobacter flavus Ellin428, an aerobic heterotrophic soil bacterium.</title>
        <authorList>
            <person name="Kant R."/>
            <person name="van Passel M.W."/>
            <person name="Palva A."/>
            <person name="Lucas S."/>
            <person name="Lapidus A."/>
            <person name="Glavina Del Rio T."/>
            <person name="Dalin E."/>
            <person name="Tice H."/>
            <person name="Bruce D."/>
            <person name="Goodwin L."/>
            <person name="Pitluck S."/>
            <person name="Larimer F.W."/>
            <person name="Land M.L."/>
            <person name="Hauser L."/>
            <person name="Sangwan P."/>
            <person name="de Vos W.M."/>
            <person name="Janssen P.H."/>
            <person name="Smidt H."/>
        </authorList>
    </citation>
    <scope>NUCLEOTIDE SEQUENCE [LARGE SCALE GENOMIC DNA]</scope>
    <source>
        <strain evidence="3 4">Ellin428</strain>
    </source>
</reference>
<gene>
    <name evidence="3" type="ORF">CfE428DRAFT_3957</name>
</gene>
<dbReference type="RefSeq" id="WP_006981282.1">
    <property type="nucleotide sequence ID" value="NZ_ABVL01000012.1"/>
</dbReference>
<dbReference type="SUPFAM" id="SSF89946">
    <property type="entry name" value="Hypothetical protein VC0424"/>
    <property type="match status" value="1"/>
</dbReference>
<proteinExistence type="predicted"/>
<sequence>MSAPSEIPDDENGAVLRKMRDGGDSLTQPRIVDFCFAFPERRQALAFAEIVDDRELKVCISYYEEREMWETIVKRYMVPTHADITATEFTLTQQAESVGGEADGWGCMRITNESKA</sequence>
<dbReference type="Pfam" id="PF06877">
    <property type="entry name" value="RraB"/>
    <property type="match status" value="1"/>
</dbReference>
<evidence type="ECO:0000313" key="3">
    <source>
        <dbReference type="EMBL" id="EDY18572.1"/>
    </source>
</evidence>
<dbReference type="AlphaFoldDB" id="B4D4W9"/>
<dbReference type="EMBL" id="ABVL01000012">
    <property type="protein sequence ID" value="EDY18572.1"/>
    <property type="molecule type" value="Genomic_DNA"/>
</dbReference>
<organism evidence="3 4">
    <name type="scientific">Chthoniobacter flavus Ellin428</name>
    <dbReference type="NCBI Taxonomy" id="497964"/>
    <lineage>
        <taxon>Bacteria</taxon>
        <taxon>Pseudomonadati</taxon>
        <taxon>Verrucomicrobiota</taxon>
        <taxon>Spartobacteria</taxon>
        <taxon>Chthoniobacterales</taxon>
        <taxon>Chthoniobacteraceae</taxon>
        <taxon>Chthoniobacter</taxon>
    </lineage>
</organism>
<keyword evidence="4" id="KW-1185">Reference proteome</keyword>
<evidence type="ECO:0000313" key="4">
    <source>
        <dbReference type="Proteomes" id="UP000005824"/>
    </source>
</evidence>
<protein>
    <recommendedName>
        <fullName evidence="2">Regulator of ribonuclease activity B domain-containing protein</fullName>
    </recommendedName>
</protein>
<name>B4D4W9_9BACT</name>
<dbReference type="InParanoid" id="B4D4W9"/>
<evidence type="ECO:0000256" key="1">
    <source>
        <dbReference type="SAM" id="MobiDB-lite"/>
    </source>
</evidence>
<accession>B4D4W9</accession>
<comment type="caution">
    <text evidence="3">The sequence shown here is derived from an EMBL/GenBank/DDBJ whole genome shotgun (WGS) entry which is preliminary data.</text>
</comment>
<evidence type="ECO:0000259" key="2">
    <source>
        <dbReference type="Pfam" id="PF06877"/>
    </source>
</evidence>
<dbReference type="Gene3D" id="3.30.70.970">
    <property type="entry name" value="RraB-like"/>
    <property type="match status" value="1"/>
</dbReference>